<evidence type="ECO:0000256" key="1">
    <source>
        <dbReference type="ARBA" id="ARBA00001947"/>
    </source>
</evidence>
<dbReference type="KEGG" id="hprf:HLPR_16710"/>
<protein>
    <recommendedName>
        <fullName evidence="11">Zinc metalloprotease</fullName>
        <ecNumber evidence="11">3.4.24.-</ecNumber>
    </recommendedName>
</protein>
<comment type="similarity">
    <text evidence="3 11">Belongs to the peptidase M50B family.</text>
</comment>
<proteinExistence type="inferred from homology"/>
<dbReference type="InterPro" id="IPR008915">
    <property type="entry name" value="Peptidase_M50"/>
</dbReference>
<evidence type="ECO:0000256" key="3">
    <source>
        <dbReference type="ARBA" id="ARBA00007931"/>
    </source>
</evidence>
<keyword evidence="7 11" id="KW-0862">Zinc</keyword>
<dbReference type="InterPro" id="IPR036034">
    <property type="entry name" value="PDZ_sf"/>
</dbReference>
<evidence type="ECO:0000313" key="13">
    <source>
        <dbReference type="EMBL" id="BEP29340.1"/>
    </source>
</evidence>
<sequence>MITAISFILVFCALVFFHEFGHFAAAKLNGIYVHQFALGMGPVLFKKKIGETEYSLRLLPIGGFVNMEGEDGESDHPRAFSNKKPFQRLIVLSSGPIMNFVLALILFFSVFTIIGFPSNIVGNVTDGFPAQVSGIERGDIIKTIDGRSIKSWEDVISAISSSKDTLDIVVVRNSKEIEFNIVPKLDNGRKIIGVTSGYQKNFFKSVKYSFLVVGDVIKGITSFLINLPLKGTQGGDVVGPVGMVGMIGKAAKESMVRLLQLSAMISINLGIFNLLPLPALDGGRIVFVLIELLRGKPVNKEAEGKVHFIGFVLLMALMVFLVFRDISKF</sequence>
<keyword evidence="9 11" id="KW-0482">Metalloprotease</keyword>
<feature type="transmembrane region" description="Helical" evidence="11">
    <location>
        <begin position="306"/>
        <end position="323"/>
    </location>
</feature>
<dbReference type="Gene3D" id="2.30.42.10">
    <property type="match status" value="1"/>
</dbReference>
<keyword evidence="6 11" id="KW-0378">Hydrolase</keyword>
<dbReference type="NCBIfam" id="TIGR00054">
    <property type="entry name" value="RIP metalloprotease RseP"/>
    <property type="match status" value="1"/>
</dbReference>
<dbReference type="SUPFAM" id="SSF50156">
    <property type="entry name" value="PDZ domain-like"/>
    <property type="match status" value="1"/>
</dbReference>
<evidence type="ECO:0000256" key="6">
    <source>
        <dbReference type="ARBA" id="ARBA00022801"/>
    </source>
</evidence>
<dbReference type="Proteomes" id="UP001321786">
    <property type="component" value="Chromosome"/>
</dbReference>
<reference evidence="13 14" key="1">
    <citation type="submission" date="2023-08" db="EMBL/GenBank/DDBJ databases">
        <title>Helicovermis profunda gen. nov., sp. nov., a novel mesophilic, fermentative bacterium within the Bacillota from a deep-sea hydrothermal vent chimney.</title>
        <authorList>
            <person name="Miyazaki U."/>
            <person name="Mizutani D."/>
            <person name="Hashimoto Y."/>
            <person name="Tame A."/>
            <person name="Sawayama S."/>
            <person name="Miyazaki J."/>
            <person name="Takai K."/>
            <person name="Nakagawa S."/>
        </authorList>
    </citation>
    <scope>NUCLEOTIDE SEQUENCE [LARGE SCALE GENOMIC DNA]</scope>
    <source>
        <strain evidence="13 14">S502</strain>
    </source>
</reference>
<dbReference type="Pfam" id="PF02163">
    <property type="entry name" value="Peptidase_M50"/>
    <property type="match status" value="1"/>
</dbReference>
<dbReference type="PANTHER" id="PTHR42837">
    <property type="entry name" value="REGULATOR OF SIGMA-E PROTEASE RSEP"/>
    <property type="match status" value="1"/>
</dbReference>
<evidence type="ECO:0000256" key="5">
    <source>
        <dbReference type="ARBA" id="ARBA00022692"/>
    </source>
</evidence>
<feature type="transmembrane region" description="Helical" evidence="11">
    <location>
        <begin position="97"/>
        <end position="116"/>
    </location>
</feature>
<feature type="domain" description="PDZ" evidence="12">
    <location>
        <begin position="111"/>
        <end position="174"/>
    </location>
</feature>
<evidence type="ECO:0000256" key="11">
    <source>
        <dbReference type="RuleBase" id="RU362031"/>
    </source>
</evidence>
<gene>
    <name evidence="13" type="primary">rseP</name>
    <name evidence="13" type="ORF">HLPR_16710</name>
</gene>
<keyword evidence="4" id="KW-0645">Protease</keyword>
<evidence type="ECO:0000256" key="10">
    <source>
        <dbReference type="ARBA" id="ARBA00023136"/>
    </source>
</evidence>
<dbReference type="InterPro" id="IPR004387">
    <property type="entry name" value="Pept_M50_Zn"/>
</dbReference>
<evidence type="ECO:0000256" key="8">
    <source>
        <dbReference type="ARBA" id="ARBA00022989"/>
    </source>
</evidence>
<evidence type="ECO:0000313" key="14">
    <source>
        <dbReference type="Proteomes" id="UP001321786"/>
    </source>
</evidence>
<keyword evidence="10 11" id="KW-0472">Membrane</keyword>
<dbReference type="EMBL" id="AP028654">
    <property type="protein sequence ID" value="BEP29340.1"/>
    <property type="molecule type" value="Genomic_DNA"/>
</dbReference>
<dbReference type="GO" id="GO:0016020">
    <property type="term" value="C:membrane"/>
    <property type="evidence" value="ECO:0007669"/>
    <property type="project" value="UniProtKB-SubCell"/>
</dbReference>
<evidence type="ECO:0000256" key="4">
    <source>
        <dbReference type="ARBA" id="ARBA00022670"/>
    </source>
</evidence>
<dbReference type="GO" id="GO:0006508">
    <property type="term" value="P:proteolysis"/>
    <property type="evidence" value="ECO:0007669"/>
    <property type="project" value="UniProtKB-KW"/>
</dbReference>
<comment type="cofactor">
    <cofactor evidence="1 11">
        <name>Zn(2+)</name>
        <dbReference type="ChEBI" id="CHEBI:29105"/>
    </cofactor>
</comment>
<keyword evidence="8 11" id="KW-1133">Transmembrane helix</keyword>
<dbReference type="PROSITE" id="PS50106">
    <property type="entry name" value="PDZ"/>
    <property type="match status" value="1"/>
</dbReference>
<evidence type="ECO:0000256" key="2">
    <source>
        <dbReference type="ARBA" id="ARBA00004141"/>
    </source>
</evidence>
<keyword evidence="5 11" id="KW-0812">Transmembrane</keyword>
<keyword evidence="11" id="KW-0479">Metal-binding</keyword>
<dbReference type="EC" id="3.4.24.-" evidence="11"/>
<organism evidence="13 14">
    <name type="scientific">Helicovermis profundi</name>
    <dbReference type="NCBI Taxonomy" id="3065157"/>
    <lineage>
        <taxon>Bacteria</taxon>
        <taxon>Bacillati</taxon>
        <taxon>Bacillota</taxon>
        <taxon>Clostridia</taxon>
        <taxon>Helicovermis</taxon>
    </lineage>
</organism>
<dbReference type="RefSeq" id="WP_338534979.1">
    <property type="nucleotide sequence ID" value="NZ_AP028654.1"/>
</dbReference>
<dbReference type="GO" id="GO:0046872">
    <property type="term" value="F:metal ion binding"/>
    <property type="evidence" value="ECO:0007669"/>
    <property type="project" value="UniProtKB-KW"/>
</dbReference>
<dbReference type="SMART" id="SM00228">
    <property type="entry name" value="PDZ"/>
    <property type="match status" value="1"/>
</dbReference>
<evidence type="ECO:0000259" key="12">
    <source>
        <dbReference type="PROSITE" id="PS50106"/>
    </source>
</evidence>
<evidence type="ECO:0000256" key="9">
    <source>
        <dbReference type="ARBA" id="ARBA00023049"/>
    </source>
</evidence>
<name>A0AAU9E5K0_9FIRM</name>
<dbReference type="CDD" id="cd06163">
    <property type="entry name" value="S2P-M50_PDZ_RseP-like"/>
    <property type="match status" value="1"/>
</dbReference>
<dbReference type="GO" id="GO:0004222">
    <property type="term" value="F:metalloendopeptidase activity"/>
    <property type="evidence" value="ECO:0007669"/>
    <property type="project" value="InterPro"/>
</dbReference>
<dbReference type="AlphaFoldDB" id="A0AAU9E5K0"/>
<keyword evidence="14" id="KW-1185">Reference proteome</keyword>
<dbReference type="CDD" id="cd23081">
    <property type="entry name" value="cpPDZ_EcRseP-like"/>
    <property type="match status" value="1"/>
</dbReference>
<accession>A0AAU9E5K0</accession>
<comment type="subcellular location">
    <subcellularLocation>
        <location evidence="2">Membrane</location>
        <topology evidence="2">Multi-pass membrane protein</topology>
    </subcellularLocation>
</comment>
<dbReference type="PANTHER" id="PTHR42837:SF2">
    <property type="entry name" value="MEMBRANE METALLOPROTEASE ARASP2, CHLOROPLASTIC-RELATED"/>
    <property type="match status" value="1"/>
</dbReference>
<feature type="transmembrane region" description="Helical" evidence="11">
    <location>
        <begin position="256"/>
        <end position="275"/>
    </location>
</feature>
<dbReference type="InterPro" id="IPR001478">
    <property type="entry name" value="PDZ"/>
</dbReference>
<evidence type="ECO:0000256" key="7">
    <source>
        <dbReference type="ARBA" id="ARBA00022833"/>
    </source>
</evidence>